<dbReference type="HOGENOM" id="CLU_140461_0_0_1"/>
<dbReference type="OrthoDB" id="406152at2759"/>
<protein>
    <submittedName>
        <fullName evidence="1">Uncharacterized protein</fullName>
    </submittedName>
</protein>
<dbReference type="eggNOG" id="ENOG502T2UI">
    <property type="taxonomic scope" value="Eukaryota"/>
</dbReference>
<evidence type="ECO:0000313" key="2">
    <source>
        <dbReference type="Proteomes" id="UP000007796"/>
    </source>
</evidence>
<dbReference type="AlphaFoldDB" id="F0XSB3"/>
<keyword evidence="2" id="KW-1185">Reference proteome</keyword>
<reference evidence="1 2" key="1">
    <citation type="journal article" date="2011" name="Proc. Natl. Acad. Sci. U.S.A.">
        <title>Genome and transcriptome analyses of the mountain pine beetle-fungal symbiont Grosmannia clavigera, a lodgepole pine pathogen.</title>
        <authorList>
            <person name="DiGuistini S."/>
            <person name="Wang Y."/>
            <person name="Liao N.Y."/>
            <person name="Taylor G."/>
            <person name="Tanguay P."/>
            <person name="Feau N."/>
            <person name="Henrissat B."/>
            <person name="Chan S.K."/>
            <person name="Hesse-Orce U."/>
            <person name="Alamouti S.M."/>
            <person name="Tsui C.K.M."/>
            <person name="Docking R.T."/>
            <person name="Levasseur A."/>
            <person name="Haridas S."/>
            <person name="Robertson G."/>
            <person name="Birol I."/>
            <person name="Holt R.A."/>
            <person name="Marra M.A."/>
            <person name="Hamelin R.C."/>
            <person name="Hirst M."/>
            <person name="Jones S.J.M."/>
            <person name="Bohlmann J."/>
            <person name="Breuil C."/>
        </authorList>
    </citation>
    <scope>NUCLEOTIDE SEQUENCE [LARGE SCALE GENOMIC DNA]</scope>
    <source>
        <strain evidence="2">kw1407 / UAMH 11150</strain>
    </source>
</reference>
<dbReference type="Proteomes" id="UP000007796">
    <property type="component" value="Unassembled WGS sequence"/>
</dbReference>
<proteinExistence type="predicted"/>
<evidence type="ECO:0000313" key="1">
    <source>
        <dbReference type="EMBL" id="EFW99478.1"/>
    </source>
</evidence>
<accession>F0XSB3</accession>
<organism evidence="2">
    <name type="scientific">Grosmannia clavigera (strain kw1407 / UAMH 11150)</name>
    <name type="common">Blue stain fungus</name>
    <name type="synonym">Graphiocladiella clavigera</name>
    <dbReference type="NCBI Taxonomy" id="655863"/>
    <lineage>
        <taxon>Eukaryota</taxon>
        <taxon>Fungi</taxon>
        <taxon>Dikarya</taxon>
        <taxon>Ascomycota</taxon>
        <taxon>Pezizomycotina</taxon>
        <taxon>Sordariomycetes</taxon>
        <taxon>Sordariomycetidae</taxon>
        <taxon>Ophiostomatales</taxon>
        <taxon>Ophiostomataceae</taxon>
        <taxon>Leptographium</taxon>
    </lineage>
</organism>
<dbReference type="InParanoid" id="F0XSB3"/>
<sequence>MCSIAYYVHPGCHCRWLRITRRCAPGRGFSTCPHLLDGTARLVPPAYRSRLPGFVPGGSASAVDAAFLLLPPPSSACPLHDLHGCYDRNDIRRVLDVQNGMRWGSGPNREDVGVEWNCCIL</sequence>
<dbReference type="EMBL" id="GL629990">
    <property type="protein sequence ID" value="EFW99478.1"/>
    <property type="molecule type" value="Genomic_DNA"/>
</dbReference>
<dbReference type="GeneID" id="25981435"/>
<name>F0XSB3_GROCL</name>
<dbReference type="RefSeq" id="XP_014168961.1">
    <property type="nucleotide sequence ID" value="XM_014313486.1"/>
</dbReference>
<gene>
    <name evidence="1" type="ORF">CMQ_7846</name>
</gene>